<accession>A0ABP9QV75</accession>
<sequence>MTETRHDSSTGLTTLGRCLIAAGLASSVCGVALDERDLLRIGVLVMVLPLLAALFTSRIRLVVRVERELAATRMTARSTTEAVLSVHSRGRLPRTGLLLTDALPDVLGISPRFFAHPPRRSEPPVELSYPLTPLVRGVHMVGPLTMRVSDPLGLADYERELVGRVPLTVVPRVTPLSGLPDGFGRGEGESGSTGLRRGPGEHDALVRQYEPGDPLRKVHWKSTARRDELMVRLEERPWHGGVTVLLDHRGHAHRGKGADASLEWAIELVASVCRHLITHGRRVTLVTENGVTLSNGRDPEALLDALALLRTSNQPGLICPPASGGELFAVLGAVDPGTVRPLVEGAEGGHGHAVLLDVAAWTGPDETRPKTGVAAASRAFTEAGWSVLTGRPERGPDRVWNDFCRRLPVRLGTGR</sequence>
<feature type="compositionally biased region" description="Gly residues" evidence="1">
    <location>
        <begin position="181"/>
        <end position="191"/>
    </location>
</feature>
<dbReference type="Pfam" id="PF01882">
    <property type="entry name" value="DUF58"/>
    <property type="match status" value="1"/>
</dbReference>
<dbReference type="Proteomes" id="UP001428817">
    <property type="component" value="Unassembled WGS sequence"/>
</dbReference>
<evidence type="ECO:0000256" key="1">
    <source>
        <dbReference type="SAM" id="MobiDB-lite"/>
    </source>
</evidence>
<protein>
    <submittedName>
        <fullName evidence="4">DUF58 domain-containing protein</fullName>
    </submittedName>
</protein>
<dbReference type="PANTHER" id="PTHR34351:SF1">
    <property type="entry name" value="SLR1927 PROTEIN"/>
    <property type="match status" value="1"/>
</dbReference>
<evidence type="ECO:0000256" key="2">
    <source>
        <dbReference type="SAM" id="Phobius"/>
    </source>
</evidence>
<feature type="region of interest" description="Disordered" evidence="1">
    <location>
        <begin position="178"/>
        <end position="200"/>
    </location>
</feature>
<gene>
    <name evidence="4" type="ORF">GCM10023321_61400</name>
</gene>
<keyword evidence="2" id="KW-1133">Transmembrane helix</keyword>
<dbReference type="EMBL" id="BAABJP010000039">
    <property type="protein sequence ID" value="GAA5167964.1"/>
    <property type="molecule type" value="Genomic_DNA"/>
</dbReference>
<reference evidence="5" key="1">
    <citation type="journal article" date="2019" name="Int. J. Syst. Evol. Microbiol.">
        <title>The Global Catalogue of Microorganisms (GCM) 10K type strain sequencing project: providing services to taxonomists for standard genome sequencing and annotation.</title>
        <authorList>
            <consortium name="The Broad Institute Genomics Platform"/>
            <consortium name="The Broad Institute Genome Sequencing Center for Infectious Disease"/>
            <person name="Wu L."/>
            <person name="Ma J."/>
        </authorList>
    </citation>
    <scope>NUCLEOTIDE SEQUENCE [LARGE SCALE GENOMIC DNA]</scope>
    <source>
        <strain evidence="5">JCM 18303</strain>
    </source>
</reference>
<proteinExistence type="predicted"/>
<organism evidence="4 5">
    <name type="scientific">Pseudonocardia eucalypti</name>
    <dbReference type="NCBI Taxonomy" id="648755"/>
    <lineage>
        <taxon>Bacteria</taxon>
        <taxon>Bacillati</taxon>
        <taxon>Actinomycetota</taxon>
        <taxon>Actinomycetes</taxon>
        <taxon>Pseudonocardiales</taxon>
        <taxon>Pseudonocardiaceae</taxon>
        <taxon>Pseudonocardia</taxon>
    </lineage>
</organism>
<dbReference type="PANTHER" id="PTHR34351">
    <property type="entry name" value="SLR1927 PROTEIN-RELATED"/>
    <property type="match status" value="1"/>
</dbReference>
<evidence type="ECO:0000313" key="5">
    <source>
        <dbReference type="Proteomes" id="UP001428817"/>
    </source>
</evidence>
<evidence type="ECO:0000259" key="3">
    <source>
        <dbReference type="Pfam" id="PF01882"/>
    </source>
</evidence>
<name>A0ABP9QV75_9PSEU</name>
<feature type="transmembrane region" description="Helical" evidence="2">
    <location>
        <begin position="39"/>
        <end position="57"/>
    </location>
</feature>
<evidence type="ECO:0000313" key="4">
    <source>
        <dbReference type="EMBL" id="GAA5167964.1"/>
    </source>
</evidence>
<feature type="domain" description="DUF58" evidence="3">
    <location>
        <begin position="206"/>
        <end position="290"/>
    </location>
</feature>
<keyword evidence="2" id="KW-0812">Transmembrane</keyword>
<keyword evidence="2" id="KW-0472">Membrane</keyword>
<keyword evidence="5" id="KW-1185">Reference proteome</keyword>
<dbReference type="RefSeq" id="WP_185065326.1">
    <property type="nucleotide sequence ID" value="NZ_BAABJP010000039.1"/>
</dbReference>
<dbReference type="InterPro" id="IPR002881">
    <property type="entry name" value="DUF58"/>
</dbReference>
<feature type="transmembrane region" description="Helical" evidence="2">
    <location>
        <begin position="12"/>
        <end position="33"/>
    </location>
</feature>
<comment type="caution">
    <text evidence="4">The sequence shown here is derived from an EMBL/GenBank/DDBJ whole genome shotgun (WGS) entry which is preliminary data.</text>
</comment>